<dbReference type="PANTHER" id="PTHR30250">
    <property type="entry name" value="PST FAMILY PREDICTED COLANIC ACID TRANSPORTER"/>
    <property type="match status" value="1"/>
</dbReference>
<evidence type="ECO:0000256" key="4">
    <source>
        <dbReference type="ARBA" id="ARBA00022989"/>
    </source>
</evidence>
<feature type="transmembrane region" description="Helical" evidence="6">
    <location>
        <begin position="340"/>
        <end position="360"/>
    </location>
</feature>
<dbReference type="Pfam" id="PF13440">
    <property type="entry name" value="Polysacc_synt_3"/>
    <property type="match status" value="1"/>
</dbReference>
<reference evidence="7" key="1">
    <citation type="submission" date="2021-03" db="EMBL/GenBank/DDBJ databases">
        <title>Pengzhenrongella sicca gen. nov., sp. nov., a new member of suborder Micrococcineae isolated from High-Arctic tundra soil.</title>
        <authorList>
            <person name="Peng F."/>
        </authorList>
    </citation>
    <scope>NUCLEOTIDE SEQUENCE</scope>
    <source>
        <strain evidence="7">LRZ-2</strain>
    </source>
</reference>
<feature type="transmembrane region" description="Helical" evidence="6">
    <location>
        <begin position="36"/>
        <end position="60"/>
    </location>
</feature>
<evidence type="ECO:0000313" key="8">
    <source>
        <dbReference type="Proteomes" id="UP000663937"/>
    </source>
</evidence>
<dbReference type="AlphaFoldDB" id="A0A8A4ZD04"/>
<comment type="subcellular location">
    <subcellularLocation>
        <location evidence="1">Cell membrane</location>
        <topology evidence="1">Multi-pass membrane protein</topology>
    </subcellularLocation>
</comment>
<keyword evidence="8" id="KW-1185">Reference proteome</keyword>
<evidence type="ECO:0000256" key="2">
    <source>
        <dbReference type="ARBA" id="ARBA00022475"/>
    </source>
</evidence>
<dbReference type="GO" id="GO:0005886">
    <property type="term" value="C:plasma membrane"/>
    <property type="evidence" value="ECO:0007669"/>
    <property type="project" value="UniProtKB-SubCell"/>
</dbReference>
<dbReference type="KEGG" id="psic:J4E96_16455"/>
<dbReference type="RefSeq" id="WP_227423149.1">
    <property type="nucleotide sequence ID" value="NZ_CP071868.1"/>
</dbReference>
<name>A0A8A4ZD04_9MICO</name>
<protein>
    <submittedName>
        <fullName evidence="7">Oligosaccharide flippase family protein</fullName>
    </submittedName>
</protein>
<dbReference type="Proteomes" id="UP000663937">
    <property type="component" value="Chromosome"/>
</dbReference>
<evidence type="ECO:0000256" key="3">
    <source>
        <dbReference type="ARBA" id="ARBA00022692"/>
    </source>
</evidence>
<keyword evidence="4 6" id="KW-1133">Transmembrane helix</keyword>
<sequence length="393" mass="39672">MRVQFLVILVSRGIGSLLQAAVLILLARAVPASVFGLVNAVIGIVGLVLVVTGLGMSTYVPRARALGRSADVAAALRLNTISNVVTGLALAGAIVAWTSWGGLPVGLAIIGASLALERNVDTLLGVPIADGDSRTPAVSMLLRRSVSLAALLAGMWAGLEPLWAYGAGLLLGAVAGQLHVRHVLDVDRTTGRSPTPDVLRQAWPFLVSNVTAQARTLDTAIVAATLSAASAGLYAAAAKLVQPLLLIPQTVGAVVTPHAARLEPRAARRLGLRLSAVFCASLAPIVPLMLVAEPLVVFVMGDAYAGAGPALAWSLAGLPFMALAASLGGLLQGQGAERLVAVNGTVFGLLMIPAIAAGAASAGIGGAAAGLGLSYLLRSAVLVRAVARLGSVR</sequence>
<accession>A0A8A4ZD04</accession>
<keyword evidence="2" id="KW-1003">Cell membrane</keyword>
<evidence type="ECO:0000256" key="1">
    <source>
        <dbReference type="ARBA" id="ARBA00004651"/>
    </source>
</evidence>
<dbReference type="InterPro" id="IPR050833">
    <property type="entry name" value="Poly_Biosynth_Transport"/>
</dbReference>
<keyword evidence="5 6" id="KW-0472">Membrane</keyword>
<feature type="transmembrane region" description="Helical" evidence="6">
    <location>
        <begin position="270"/>
        <end position="290"/>
    </location>
</feature>
<organism evidence="7 8">
    <name type="scientific">Pengzhenrongella sicca</name>
    <dbReference type="NCBI Taxonomy" id="2819238"/>
    <lineage>
        <taxon>Bacteria</taxon>
        <taxon>Bacillati</taxon>
        <taxon>Actinomycetota</taxon>
        <taxon>Actinomycetes</taxon>
        <taxon>Micrococcales</taxon>
        <taxon>Pengzhenrongella</taxon>
    </lineage>
</organism>
<proteinExistence type="predicted"/>
<evidence type="ECO:0000313" key="7">
    <source>
        <dbReference type="EMBL" id="QTE28899.1"/>
    </source>
</evidence>
<feature type="transmembrane region" description="Helical" evidence="6">
    <location>
        <begin position="162"/>
        <end position="180"/>
    </location>
</feature>
<dbReference type="EMBL" id="CP071868">
    <property type="protein sequence ID" value="QTE28899.1"/>
    <property type="molecule type" value="Genomic_DNA"/>
</dbReference>
<feature type="transmembrane region" description="Helical" evidence="6">
    <location>
        <begin position="366"/>
        <end position="387"/>
    </location>
</feature>
<feature type="transmembrane region" description="Helical" evidence="6">
    <location>
        <begin position="72"/>
        <end position="91"/>
    </location>
</feature>
<evidence type="ECO:0000256" key="5">
    <source>
        <dbReference type="ARBA" id="ARBA00023136"/>
    </source>
</evidence>
<dbReference type="PANTHER" id="PTHR30250:SF11">
    <property type="entry name" value="O-ANTIGEN TRANSPORTER-RELATED"/>
    <property type="match status" value="1"/>
</dbReference>
<evidence type="ECO:0000256" key="6">
    <source>
        <dbReference type="SAM" id="Phobius"/>
    </source>
</evidence>
<feature type="transmembrane region" description="Helical" evidence="6">
    <location>
        <begin position="310"/>
        <end position="331"/>
    </location>
</feature>
<keyword evidence="3 6" id="KW-0812">Transmembrane</keyword>
<gene>
    <name evidence="7" type="ORF">J4E96_16455</name>
</gene>